<feature type="non-terminal residue" evidence="1">
    <location>
        <position position="220"/>
    </location>
</feature>
<accession>A0A2T5K9R2</accession>
<reference evidence="1 2" key="1">
    <citation type="submission" date="2018-04" db="EMBL/GenBank/DDBJ databases">
        <title>Genomic Encyclopedia of Type Strains, Phase III (KMG-III): the genomes of soil and plant-associated and newly described type strains.</title>
        <authorList>
            <person name="Whitman W."/>
        </authorList>
    </citation>
    <scope>NUCLEOTIDE SEQUENCE [LARGE SCALE GENOMIC DNA]</scope>
    <source>
        <strain evidence="1 2">KA25</strain>
    </source>
</reference>
<sequence>MKSPTSSTPVVRSEYRQAFASDGTPFNPEQDFWSFRTLSAAVNIDFTLLREGASGVLIDSLKRSMRTMVATRNLNTSGAAFRQFRNLVLFAHQRRDGQVEEIDAEDVAHWCARGNVAHLAQLRILAETWRTLNLPGILPETHDFMAQIRVPPKNDKEAVRTWNPDAGAYRPAEDAALKAALDAAFNSGHPSSTKSTRDWRDSGGLFESFQWVGRQHAEVS</sequence>
<keyword evidence="2" id="KW-1185">Reference proteome</keyword>
<dbReference type="EMBL" id="QAOT01000005">
    <property type="protein sequence ID" value="PTR19160.1"/>
    <property type="molecule type" value="Genomic_DNA"/>
</dbReference>
<dbReference type="AlphaFoldDB" id="A0A2T5K9R2"/>
<protein>
    <submittedName>
        <fullName evidence="1">Uncharacterized protein</fullName>
    </submittedName>
</protein>
<evidence type="ECO:0000313" key="1">
    <source>
        <dbReference type="EMBL" id="PTR19160.1"/>
    </source>
</evidence>
<dbReference type="Proteomes" id="UP000244060">
    <property type="component" value="Unassembled WGS sequence"/>
</dbReference>
<name>A0A2T5K9R2_9RHOB</name>
<organism evidence="1 2">
    <name type="scientific">Cereibacter azotoformans</name>
    <dbReference type="NCBI Taxonomy" id="43057"/>
    <lineage>
        <taxon>Bacteria</taxon>
        <taxon>Pseudomonadati</taxon>
        <taxon>Pseudomonadota</taxon>
        <taxon>Alphaproteobacteria</taxon>
        <taxon>Rhodobacterales</taxon>
        <taxon>Paracoccaceae</taxon>
        <taxon>Cereibacter</taxon>
    </lineage>
</organism>
<comment type="caution">
    <text evidence="1">The sequence shown here is derived from an EMBL/GenBank/DDBJ whole genome shotgun (WGS) entry which is preliminary data.</text>
</comment>
<proteinExistence type="predicted"/>
<evidence type="ECO:0000313" key="2">
    <source>
        <dbReference type="Proteomes" id="UP000244060"/>
    </source>
</evidence>
<gene>
    <name evidence="1" type="ORF">C8J28_1051</name>
</gene>
<dbReference type="RefSeq" id="WP_146172293.1">
    <property type="nucleotide sequence ID" value="NZ_QAOT01000005.1"/>
</dbReference>